<accession>A0ABR6C0G8</accession>
<dbReference type="Pfam" id="PF10091">
    <property type="entry name" value="Glycoamylase"/>
    <property type="match status" value="1"/>
</dbReference>
<evidence type="ECO:0000259" key="1">
    <source>
        <dbReference type="Pfam" id="PF10091"/>
    </source>
</evidence>
<name>A0ABR6C0G8_9HYPH</name>
<comment type="caution">
    <text evidence="2">The sequence shown here is derived from an EMBL/GenBank/DDBJ whole genome shotgun (WGS) entry which is preliminary data.</text>
</comment>
<evidence type="ECO:0000313" key="3">
    <source>
        <dbReference type="Proteomes" id="UP000587524"/>
    </source>
</evidence>
<protein>
    <recommendedName>
        <fullName evidence="1">Glycoamylase-like domain-containing protein</fullName>
    </recommendedName>
</protein>
<keyword evidence="3" id="KW-1185">Reference proteome</keyword>
<sequence length="442" mass="49636">MSNSAIQDDLATLQRETFDYFIHEANPANGLIRDKTETNWPASIAATGLALACYPVGVERGFMSRSAATERTLATLRFFWNSPHGPAPDATGHRGFYYHFLDMQTGRRAWQCELSTIDSTFLLAGALAAAAFFDANTQAEAEIRTLADALYRRADWRWAQDGGETVSHGWTPERGFLKYRWEGYDEALLLYVLGLGSPTHPLPSTSYAAWTATFRWEHCYGYDYLYAGPLFVHQLSHVWIDFRGLQDPFMRSKGSDYFENSRRATHVQQRYAIENPRGFDGYGEHCWGLTASEGPGPSTLKLNGIERRFEDYVGRGVPYGPDDGTLAPWAIVASLPFAPEIVRPAIAFCIHQAKLKAANAYGFKAAFNPTHPGSPDNNFGWWISPWHFGLNEGPIVLMIENERSSLLWRLMRSCPHIRSGLQRAGFEGGWLTEFPQVSSQPV</sequence>
<dbReference type="RefSeq" id="WP_182573377.1">
    <property type="nucleotide sequence ID" value="NZ_JACJHY010000002.1"/>
</dbReference>
<dbReference type="PIRSF" id="PIRSF028431">
    <property type="entry name" value="UCP028431"/>
    <property type="match status" value="1"/>
</dbReference>
<dbReference type="Proteomes" id="UP000587524">
    <property type="component" value="Unassembled WGS sequence"/>
</dbReference>
<organism evidence="2 3">
    <name type="scientific">Aminobacter ciceronei</name>
    <dbReference type="NCBI Taxonomy" id="150723"/>
    <lineage>
        <taxon>Bacteria</taxon>
        <taxon>Pseudomonadati</taxon>
        <taxon>Pseudomonadota</taxon>
        <taxon>Alphaproteobacteria</taxon>
        <taxon>Hyphomicrobiales</taxon>
        <taxon>Phyllobacteriaceae</taxon>
        <taxon>Aminobacter</taxon>
    </lineage>
</organism>
<proteinExistence type="predicted"/>
<dbReference type="EMBL" id="JACJHZ010000002">
    <property type="protein sequence ID" value="MBA9018466.1"/>
    <property type="molecule type" value="Genomic_DNA"/>
</dbReference>
<dbReference type="Gene3D" id="1.50.10.140">
    <property type="match status" value="1"/>
</dbReference>
<evidence type="ECO:0000313" key="2">
    <source>
        <dbReference type="EMBL" id="MBA9018466.1"/>
    </source>
</evidence>
<dbReference type="InterPro" id="IPR019282">
    <property type="entry name" value="Glycoamylase-like_cons_dom"/>
</dbReference>
<reference evidence="2 3" key="1">
    <citation type="submission" date="2020-08" db="EMBL/GenBank/DDBJ databases">
        <title>Genomic Encyclopedia of Type Strains, Phase IV (KMG-IV): sequencing the most valuable type-strain genomes for metagenomic binning, comparative biology and taxonomic classification.</title>
        <authorList>
            <person name="Goeker M."/>
        </authorList>
    </citation>
    <scope>NUCLEOTIDE SEQUENCE [LARGE SCALE GENOMIC DNA]</scope>
    <source>
        <strain evidence="2 3">DSM 17455</strain>
    </source>
</reference>
<dbReference type="InterPro" id="IPR016883">
    <property type="entry name" value="UCP028431"/>
</dbReference>
<feature type="domain" description="Glycoamylase-like" evidence="1">
    <location>
        <begin position="178"/>
        <end position="415"/>
    </location>
</feature>
<gene>
    <name evidence="2" type="ORF">HNQ97_000452</name>
</gene>